<keyword evidence="2" id="KW-1185">Reference proteome</keyword>
<organism evidence="1 2">
    <name type="scientific">Irpex rosettiformis</name>
    <dbReference type="NCBI Taxonomy" id="378272"/>
    <lineage>
        <taxon>Eukaryota</taxon>
        <taxon>Fungi</taxon>
        <taxon>Dikarya</taxon>
        <taxon>Basidiomycota</taxon>
        <taxon>Agaricomycotina</taxon>
        <taxon>Agaricomycetes</taxon>
        <taxon>Polyporales</taxon>
        <taxon>Irpicaceae</taxon>
        <taxon>Irpex</taxon>
    </lineage>
</organism>
<evidence type="ECO:0000313" key="2">
    <source>
        <dbReference type="Proteomes" id="UP001055072"/>
    </source>
</evidence>
<reference evidence="1" key="1">
    <citation type="journal article" date="2021" name="Environ. Microbiol.">
        <title>Gene family expansions and transcriptome signatures uncover fungal adaptations to wood decay.</title>
        <authorList>
            <person name="Hage H."/>
            <person name="Miyauchi S."/>
            <person name="Viragh M."/>
            <person name="Drula E."/>
            <person name="Min B."/>
            <person name="Chaduli D."/>
            <person name="Navarro D."/>
            <person name="Favel A."/>
            <person name="Norest M."/>
            <person name="Lesage-Meessen L."/>
            <person name="Balint B."/>
            <person name="Merenyi Z."/>
            <person name="de Eugenio L."/>
            <person name="Morin E."/>
            <person name="Martinez A.T."/>
            <person name="Baldrian P."/>
            <person name="Stursova M."/>
            <person name="Martinez M.J."/>
            <person name="Novotny C."/>
            <person name="Magnuson J.K."/>
            <person name="Spatafora J.W."/>
            <person name="Maurice S."/>
            <person name="Pangilinan J."/>
            <person name="Andreopoulos W."/>
            <person name="LaButti K."/>
            <person name="Hundley H."/>
            <person name="Na H."/>
            <person name="Kuo A."/>
            <person name="Barry K."/>
            <person name="Lipzen A."/>
            <person name="Henrissat B."/>
            <person name="Riley R."/>
            <person name="Ahrendt S."/>
            <person name="Nagy L.G."/>
            <person name="Grigoriev I.V."/>
            <person name="Martin F."/>
            <person name="Rosso M.N."/>
        </authorList>
    </citation>
    <scope>NUCLEOTIDE SEQUENCE</scope>
    <source>
        <strain evidence="1">CBS 384.51</strain>
    </source>
</reference>
<sequence>MSNVNNTVEVTVVLVDSNLATNTTDNIIEGIDQLPQGKTAKVACFSPIPDTSLPVSQQKQKSSTMKKKGSTPKPEAAQVSGSSVQLPLVAEVVSETLIQGGVETEPFPEVQPLSTTAVDSILQEAEAATMAAEPTSWTDQVEQEKSMNQDSILRDSFWTHLEADGNIELFLSGSTTAADNTLQEEIVQSECKRCLEYIPTMFDQICCFSTKLHAKRYAQSVGLNYMKTIACASFNNLPHSFCVGSVRAYQILKDEAVDTVLYLNQIHRETVGIASHVKVVGQAINAIRQEASSVPSYTHVTQSSSTKVAHAPARESTPMDTSEGSTPTAPSKGYGVQLHDASVPAPKQVYVVSPATSPSPTLQPAPFEKKVKQKKKKSSALAPLLPPPHLMSGWLEHTQGKKKPEQQSKAKAQAEVEEIVSPAVQGQRSGASNKCARLRSPGSSMHPNILSTLPPSAKKPCSEASVHYLEDLKCGYANIDMELLSIIPADVREEAVRAQGRKIWKVQQFVAAQGSSSTQTGWPGCLVVHCCFKPKAVITKNKGNAPFKGITPLGRQELSSLNDVVTKCLCWWEKLDTCKNKQLSLEQSNNQCMHSEWAVSTSMDLNLKFMYQVADEFLTWLEETM</sequence>
<protein>
    <submittedName>
        <fullName evidence="1">Uncharacterized protein</fullName>
    </submittedName>
</protein>
<name>A0ACB8TNR0_9APHY</name>
<gene>
    <name evidence="1" type="ORF">BDY19DRAFT_910438</name>
</gene>
<dbReference type="Proteomes" id="UP001055072">
    <property type="component" value="Unassembled WGS sequence"/>
</dbReference>
<evidence type="ECO:0000313" key="1">
    <source>
        <dbReference type="EMBL" id="KAI0083667.1"/>
    </source>
</evidence>
<dbReference type="EMBL" id="MU274957">
    <property type="protein sequence ID" value="KAI0083667.1"/>
    <property type="molecule type" value="Genomic_DNA"/>
</dbReference>
<accession>A0ACB8TNR0</accession>
<proteinExistence type="predicted"/>
<comment type="caution">
    <text evidence="1">The sequence shown here is derived from an EMBL/GenBank/DDBJ whole genome shotgun (WGS) entry which is preliminary data.</text>
</comment>